<keyword evidence="2" id="KW-1185">Reference proteome</keyword>
<proteinExistence type="predicted"/>
<accession>A0ABV0NK04</accession>
<sequence>MTRNVKLTGQARRAFDREAAKKPILHLQELQINHSSGESICLFPCICISIVVHFTHLTLSRKPLKNVQVCYFPKNYSLWMSKSDGDIEENICSLRLLCKY</sequence>
<evidence type="ECO:0000313" key="1">
    <source>
        <dbReference type="EMBL" id="MEQ2171709.1"/>
    </source>
</evidence>
<protein>
    <submittedName>
        <fullName evidence="1">Uncharacterized protein</fullName>
    </submittedName>
</protein>
<dbReference type="EMBL" id="JAHRIO010040891">
    <property type="protein sequence ID" value="MEQ2171709.1"/>
    <property type="molecule type" value="Genomic_DNA"/>
</dbReference>
<reference evidence="1 2" key="1">
    <citation type="submission" date="2021-06" db="EMBL/GenBank/DDBJ databases">
        <authorList>
            <person name="Palmer J.M."/>
        </authorList>
    </citation>
    <scope>NUCLEOTIDE SEQUENCE [LARGE SCALE GENOMIC DNA]</scope>
    <source>
        <strain evidence="1 2">GA_2019</strain>
        <tissue evidence="1">Muscle</tissue>
    </source>
</reference>
<comment type="caution">
    <text evidence="1">The sequence shown here is derived from an EMBL/GenBank/DDBJ whole genome shotgun (WGS) entry which is preliminary data.</text>
</comment>
<dbReference type="Proteomes" id="UP001476798">
    <property type="component" value="Unassembled WGS sequence"/>
</dbReference>
<name>A0ABV0NK04_9TELE</name>
<evidence type="ECO:0000313" key="2">
    <source>
        <dbReference type="Proteomes" id="UP001476798"/>
    </source>
</evidence>
<gene>
    <name evidence="1" type="ORF">GOODEAATRI_013499</name>
</gene>
<organism evidence="1 2">
    <name type="scientific">Goodea atripinnis</name>
    <dbReference type="NCBI Taxonomy" id="208336"/>
    <lineage>
        <taxon>Eukaryota</taxon>
        <taxon>Metazoa</taxon>
        <taxon>Chordata</taxon>
        <taxon>Craniata</taxon>
        <taxon>Vertebrata</taxon>
        <taxon>Euteleostomi</taxon>
        <taxon>Actinopterygii</taxon>
        <taxon>Neopterygii</taxon>
        <taxon>Teleostei</taxon>
        <taxon>Neoteleostei</taxon>
        <taxon>Acanthomorphata</taxon>
        <taxon>Ovalentaria</taxon>
        <taxon>Atherinomorphae</taxon>
        <taxon>Cyprinodontiformes</taxon>
        <taxon>Goodeidae</taxon>
        <taxon>Goodea</taxon>
    </lineage>
</organism>